<evidence type="ECO:0000256" key="2">
    <source>
        <dbReference type="ARBA" id="ARBA00022692"/>
    </source>
</evidence>
<accession>A0A7S4FN47</accession>
<proteinExistence type="predicted"/>
<dbReference type="GO" id="GO:0005262">
    <property type="term" value="F:calcium channel activity"/>
    <property type="evidence" value="ECO:0007669"/>
    <property type="project" value="TreeGrafter"/>
</dbReference>
<name>A0A7S4FN47_9EUGL</name>
<keyword evidence="2 6" id="KW-0812">Transmembrane</keyword>
<evidence type="ECO:0000259" key="8">
    <source>
        <dbReference type="Pfam" id="PF08016"/>
    </source>
</evidence>
<sequence length="274" mass="31403">MAGLNLLVLLMSLVVICAAFAASGLLLYGDNLRDFSTFWLAIVAVLRMMLNYDLFDEQLAVNRYITYLWFAMYTILTWFFMLNLVIGVIAVAFEDIWEQRKLINGAMTVRIIRKWLDFDALQEMWLTGDPVILVMLQGNHLGALARKLHDAPTVTTEEGLLCLLKRTGRIRVRRPEAVVRDCVKILRHPRFNKKSRIYREYWVKKYGAPPPDQDDAANEELAMNVQRLQQEVAELRNVVRMQNQQLGSLMCGMDILLTRSQGGQPTGPSQRVAL</sequence>
<keyword evidence="3 6" id="KW-1133">Transmembrane helix</keyword>
<organism evidence="9">
    <name type="scientific">Eutreptiella gymnastica</name>
    <dbReference type="NCBI Taxonomy" id="73025"/>
    <lineage>
        <taxon>Eukaryota</taxon>
        <taxon>Discoba</taxon>
        <taxon>Euglenozoa</taxon>
        <taxon>Euglenida</taxon>
        <taxon>Spirocuta</taxon>
        <taxon>Euglenophyceae</taxon>
        <taxon>Eutreptiales</taxon>
        <taxon>Eutreptiaceae</taxon>
        <taxon>Eutreptiella</taxon>
    </lineage>
</organism>
<dbReference type="GO" id="GO:0016020">
    <property type="term" value="C:membrane"/>
    <property type="evidence" value="ECO:0007669"/>
    <property type="project" value="UniProtKB-SubCell"/>
</dbReference>
<protein>
    <recommendedName>
        <fullName evidence="8">Polycystin cation channel PKD1/PKD2 domain-containing protein</fullName>
    </recommendedName>
</protein>
<evidence type="ECO:0000256" key="6">
    <source>
        <dbReference type="SAM" id="Phobius"/>
    </source>
</evidence>
<reference evidence="9" key="1">
    <citation type="submission" date="2021-01" db="EMBL/GenBank/DDBJ databases">
        <authorList>
            <person name="Corre E."/>
            <person name="Pelletier E."/>
            <person name="Niang G."/>
            <person name="Scheremetjew M."/>
            <person name="Finn R."/>
            <person name="Kale V."/>
            <person name="Holt S."/>
            <person name="Cochrane G."/>
            <person name="Meng A."/>
            <person name="Brown T."/>
            <person name="Cohen L."/>
        </authorList>
    </citation>
    <scope>NUCLEOTIDE SEQUENCE</scope>
    <source>
        <strain evidence="9">CCMP1594</strain>
    </source>
</reference>
<keyword evidence="7" id="KW-0732">Signal</keyword>
<dbReference type="EMBL" id="HBJA01046217">
    <property type="protein sequence ID" value="CAE0805053.1"/>
    <property type="molecule type" value="Transcribed_RNA"/>
</dbReference>
<keyword evidence="4 6" id="KW-0472">Membrane</keyword>
<feature type="signal peptide" evidence="7">
    <location>
        <begin position="1"/>
        <end position="21"/>
    </location>
</feature>
<dbReference type="InterPro" id="IPR013122">
    <property type="entry name" value="PKD1_2_channel"/>
</dbReference>
<feature type="transmembrane region" description="Helical" evidence="6">
    <location>
        <begin position="67"/>
        <end position="93"/>
    </location>
</feature>
<dbReference type="Gene3D" id="1.10.287.70">
    <property type="match status" value="1"/>
</dbReference>
<dbReference type="PANTHER" id="PTHR10877">
    <property type="entry name" value="POLYCYSTIN FAMILY MEMBER"/>
    <property type="match status" value="1"/>
</dbReference>
<dbReference type="PANTHER" id="PTHR10877:SF194">
    <property type="entry name" value="LOCATION OF VULVA DEFECTIVE 1"/>
    <property type="match status" value="1"/>
</dbReference>
<feature type="coiled-coil region" evidence="5">
    <location>
        <begin position="218"/>
        <end position="245"/>
    </location>
</feature>
<evidence type="ECO:0000256" key="7">
    <source>
        <dbReference type="SAM" id="SignalP"/>
    </source>
</evidence>
<dbReference type="InterPro" id="IPR051223">
    <property type="entry name" value="Polycystin"/>
</dbReference>
<evidence type="ECO:0000256" key="3">
    <source>
        <dbReference type="ARBA" id="ARBA00022989"/>
    </source>
</evidence>
<evidence type="ECO:0000256" key="5">
    <source>
        <dbReference type="SAM" id="Coils"/>
    </source>
</evidence>
<feature type="transmembrane region" description="Helical" evidence="6">
    <location>
        <begin position="37"/>
        <end position="55"/>
    </location>
</feature>
<gene>
    <name evidence="9" type="ORF">EGYM00163_LOCUS16177</name>
</gene>
<dbReference type="Pfam" id="PF08016">
    <property type="entry name" value="PKD_channel"/>
    <property type="match status" value="1"/>
</dbReference>
<evidence type="ECO:0000313" key="9">
    <source>
        <dbReference type="EMBL" id="CAE0805053.1"/>
    </source>
</evidence>
<evidence type="ECO:0000256" key="1">
    <source>
        <dbReference type="ARBA" id="ARBA00004141"/>
    </source>
</evidence>
<dbReference type="GO" id="GO:0050982">
    <property type="term" value="P:detection of mechanical stimulus"/>
    <property type="evidence" value="ECO:0007669"/>
    <property type="project" value="TreeGrafter"/>
</dbReference>
<comment type="subcellular location">
    <subcellularLocation>
        <location evidence="1">Membrane</location>
        <topology evidence="1">Multi-pass membrane protein</topology>
    </subcellularLocation>
</comment>
<keyword evidence="5" id="KW-0175">Coiled coil</keyword>
<dbReference type="AlphaFoldDB" id="A0A7S4FN47"/>
<feature type="domain" description="Polycystin cation channel PKD1/PKD2" evidence="8">
    <location>
        <begin position="8"/>
        <end position="94"/>
    </location>
</feature>
<evidence type="ECO:0000256" key="4">
    <source>
        <dbReference type="ARBA" id="ARBA00023136"/>
    </source>
</evidence>
<feature type="chain" id="PRO_5031327058" description="Polycystin cation channel PKD1/PKD2 domain-containing protein" evidence="7">
    <location>
        <begin position="22"/>
        <end position="274"/>
    </location>
</feature>